<dbReference type="InterPro" id="IPR015422">
    <property type="entry name" value="PyrdxlP-dep_Trfase_small"/>
</dbReference>
<dbReference type="EC" id="2.6.1.36" evidence="3"/>
<evidence type="ECO:0000256" key="2">
    <source>
        <dbReference type="ARBA" id="ARBA00008954"/>
    </source>
</evidence>
<keyword evidence="6 9" id="KW-0663">Pyridoxal phosphate</keyword>
<evidence type="ECO:0000256" key="9">
    <source>
        <dbReference type="RuleBase" id="RU003560"/>
    </source>
</evidence>
<evidence type="ECO:0000256" key="3">
    <source>
        <dbReference type="ARBA" id="ARBA00013071"/>
    </source>
</evidence>
<dbReference type="GO" id="GO:0030170">
    <property type="term" value="F:pyridoxal phosphate binding"/>
    <property type="evidence" value="ECO:0007669"/>
    <property type="project" value="InterPro"/>
</dbReference>
<dbReference type="InterPro" id="IPR017657">
    <property type="entry name" value="L-lysine_6-transaminase"/>
</dbReference>
<name>A0A538TQL9_UNCEI</name>
<evidence type="ECO:0000256" key="8">
    <source>
        <dbReference type="ARBA" id="ARBA00050040"/>
    </source>
</evidence>
<dbReference type="GO" id="GO:0009450">
    <property type="term" value="P:gamma-aminobutyric acid catabolic process"/>
    <property type="evidence" value="ECO:0007669"/>
    <property type="project" value="TreeGrafter"/>
</dbReference>
<evidence type="ECO:0000256" key="1">
    <source>
        <dbReference type="ARBA" id="ARBA00001933"/>
    </source>
</evidence>
<gene>
    <name evidence="11" type="ORF">E6K79_03260</name>
</gene>
<dbReference type="PIRSF" id="PIRSF000521">
    <property type="entry name" value="Transaminase_4ab_Lys_Orn"/>
    <property type="match status" value="1"/>
</dbReference>
<reference evidence="11 12" key="1">
    <citation type="journal article" date="2019" name="Nat. Microbiol.">
        <title>Mediterranean grassland soil C-N compound turnover is dependent on rainfall and depth, and is mediated by genomically divergent microorganisms.</title>
        <authorList>
            <person name="Diamond S."/>
            <person name="Andeer P.F."/>
            <person name="Li Z."/>
            <person name="Crits-Christoph A."/>
            <person name="Burstein D."/>
            <person name="Anantharaman K."/>
            <person name="Lane K.R."/>
            <person name="Thomas B.C."/>
            <person name="Pan C."/>
            <person name="Northen T.R."/>
            <person name="Banfield J.F."/>
        </authorList>
    </citation>
    <scope>NUCLEOTIDE SEQUENCE [LARGE SCALE GENOMIC DNA]</scope>
    <source>
        <strain evidence="11">WS_9</strain>
    </source>
</reference>
<organism evidence="11 12">
    <name type="scientific">Eiseniibacteriota bacterium</name>
    <dbReference type="NCBI Taxonomy" id="2212470"/>
    <lineage>
        <taxon>Bacteria</taxon>
        <taxon>Candidatus Eiseniibacteriota</taxon>
    </lineage>
</organism>
<dbReference type="NCBIfam" id="TIGR03251">
    <property type="entry name" value="LAT_fam"/>
    <property type="match status" value="1"/>
</dbReference>
<dbReference type="Proteomes" id="UP000317691">
    <property type="component" value="Unassembled WGS sequence"/>
</dbReference>
<dbReference type="GO" id="GO:0017000">
    <property type="term" value="P:antibiotic biosynthetic process"/>
    <property type="evidence" value="ECO:0007669"/>
    <property type="project" value="InterPro"/>
</dbReference>
<evidence type="ECO:0000256" key="4">
    <source>
        <dbReference type="ARBA" id="ARBA00022576"/>
    </source>
</evidence>
<evidence type="ECO:0000313" key="11">
    <source>
        <dbReference type="EMBL" id="TMQ65900.1"/>
    </source>
</evidence>
<dbReference type="InterPro" id="IPR015424">
    <property type="entry name" value="PyrdxlP-dep_Trfase"/>
</dbReference>
<accession>A0A538TQL9</accession>
<dbReference type="InterPro" id="IPR015421">
    <property type="entry name" value="PyrdxlP-dep_Trfase_major"/>
</dbReference>
<dbReference type="InterPro" id="IPR005814">
    <property type="entry name" value="Aminotrans_3"/>
</dbReference>
<feature type="compositionally biased region" description="Basic and acidic residues" evidence="10">
    <location>
        <begin position="8"/>
        <end position="20"/>
    </location>
</feature>
<dbReference type="Gene3D" id="3.90.1150.10">
    <property type="entry name" value="Aspartate Aminotransferase, domain 1"/>
    <property type="match status" value="1"/>
</dbReference>
<comment type="cofactor">
    <cofactor evidence="1">
        <name>pyridoxal 5'-phosphate</name>
        <dbReference type="ChEBI" id="CHEBI:597326"/>
    </cofactor>
</comment>
<dbReference type="GO" id="GO:0045484">
    <property type="term" value="F:L-lysine 6-transaminase activity"/>
    <property type="evidence" value="ECO:0007669"/>
    <property type="project" value="UniProtKB-EC"/>
</dbReference>
<dbReference type="PANTHER" id="PTHR43206">
    <property type="entry name" value="AMINOTRANSFERASE"/>
    <property type="match status" value="1"/>
</dbReference>
<dbReference type="Pfam" id="PF00202">
    <property type="entry name" value="Aminotran_3"/>
    <property type="match status" value="1"/>
</dbReference>
<evidence type="ECO:0000256" key="10">
    <source>
        <dbReference type="SAM" id="MobiDB-lite"/>
    </source>
</evidence>
<evidence type="ECO:0000256" key="5">
    <source>
        <dbReference type="ARBA" id="ARBA00022679"/>
    </source>
</evidence>
<evidence type="ECO:0000256" key="7">
    <source>
        <dbReference type="ARBA" id="ARBA00030921"/>
    </source>
</evidence>
<dbReference type="CDD" id="cd00610">
    <property type="entry name" value="OAT_like"/>
    <property type="match status" value="1"/>
</dbReference>
<keyword evidence="5 11" id="KW-0808">Transferase</keyword>
<dbReference type="Gene3D" id="3.40.640.10">
    <property type="entry name" value="Type I PLP-dependent aspartate aminotransferase-like (Major domain)"/>
    <property type="match status" value="1"/>
</dbReference>
<dbReference type="PANTHER" id="PTHR43206:SF2">
    <property type="entry name" value="4-AMINOBUTYRATE AMINOTRANSFERASE GABT"/>
    <property type="match status" value="1"/>
</dbReference>
<dbReference type="EMBL" id="VBOZ01000010">
    <property type="protein sequence ID" value="TMQ65900.1"/>
    <property type="molecule type" value="Genomic_DNA"/>
</dbReference>
<feature type="region of interest" description="Disordered" evidence="10">
    <location>
        <begin position="1"/>
        <end position="25"/>
    </location>
</feature>
<sequence>MKQSLSTETRDTKATRKEHAVNPTATTTSVKVTPDKVHEVLGKYMLADGFEFVLDLDKSEGVYLYDSRHNRKLLDFFSFFATNPLGMNHPGIKTPEFTARILRAALHNPSNSDVYTTEMAEFVETFAQHAMRPHLPHVFYIAGGTLGVENALKAAFDWKVRKNFARGYRQERGTLVLHFEQSFHGRSGYTLSLTNTAEPKKTSLFPKFDWPRVLNPKVEFPLNDARLKDVKAREALSIAQMKRAFAENPDDIAAILLEPIQGEGGDNHFRPEFFQELRRIADEFEAMLIFDEVQAGFGLTGKFWAHEHYGVKPDMVAFGKKSQVCGFICGPRIDDVEENVFHVSSRLNSTWGGTLVDMVRSQRYLEIMVEERLVENAAARGAELLTGLESLAKEYPEHVSNARGKGLMCAFDLRDGSLRDTVIQNAYDDGMVIIGCGPSSIRFRPALIVSKENITEGLEKLRKSVKKSIGR</sequence>
<dbReference type="SUPFAM" id="SSF53383">
    <property type="entry name" value="PLP-dependent transferases"/>
    <property type="match status" value="1"/>
</dbReference>
<keyword evidence="4 11" id="KW-0032">Aminotransferase</keyword>
<protein>
    <recommendedName>
        <fullName evidence="8">L-lysine-epsilon aminotransferase</fullName>
        <ecNumber evidence="3">2.6.1.36</ecNumber>
    </recommendedName>
    <alternativeName>
        <fullName evidence="7">Lysine 6-aminotransferase</fullName>
    </alternativeName>
</protein>
<comment type="similarity">
    <text evidence="2 9">Belongs to the class-III pyridoxal-phosphate-dependent aminotransferase family.</text>
</comment>
<evidence type="ECO:0000256" key="6">
    <source>
        <dbReference type="ARBA" id="ARBA00022898"/>
    </source>
</evidence>
<dbReference type="AlphaFoldDB" id="A0A538TQL9"/>
<evidence type="ECO:0000313" key="12">
    <source>
        <dbReference type="Proteomes" id="UP000317691"/>
    </source>
</evidence>
<comment type="caution">
    <text evidence="11">The sequence shown here is derived from an EMBL/GenBank/DDBJ whole genome shotgun (WGS) entry which is preliminary data.</text>
</comment>
<proteinExistence type="inferred from homology"/>